<gene>
    <name evidence="3" type="ORF">DLJ46_19080</name>
</gene>
<organism evidence="3 4">
    <name type="scientific">Micromonospora globispora</name>
    <dbReference type="NCBI Taxonomy" id="1450148"/>
    <lineage>
        <taxon>Bacteria</taxon>
        <taxon>Bacillati</taxon>
        <taxon>Actinomycetota</taxon>
        <taxon>Actinomycetes</taxon>
        <taxon>Micromonosporales</taxon>
        <taxon>Micromonosporaceae</taxon>
        <taxon>Micromonospora</taxon>
    </lineage>
</organism>
<protein>
    <recommendedName>
        <fullName evidence="5">Secreted protein</fullName>
    </recommendedName>
</protein>
<feature type="chain" id="PRO_5043163653" description="Secreted protein" evidence="2">
    <location>
        <begin position="27"/>
        <end position="179"/>
    </location>
</feature>
<sequence length="179" mass="18012">MRSTPAAVTLAALLIALAGCSATDPAAGPTSAATASAPATPSTAGTPTAPATTGTPPGAGTTPAPQTVRVMLEKTGGLAGVQDRITVEPDGRWTVVDRSGASRTGQLSAADLDRLRQLAADPRLAAEATATPAVSNCADSFTYQLTVAGRTTRYVDCPTDPNRPEVTAALVDLLTRATR</sequence>
<dbReference type="EMBL" id="QGSV01000228">
    <property type="protein sequence ID" value="PWU46108.1"/>
    <property type="molecule type" value="Genomic_DNA"/>
</dbReference>
<feature type="signal peptide" evidence="2">
    <location>
        <begin position="1"/>
        <end position="26"/>
    </location>
</feature>
<proteinExistence type="predicted"/>
<dbReference type="Proteomes" id="UP000245683">
    <property type="component" value="Unassembled WGS sequence"/>
</dbReference>
<dbReference type="InterPro" id="IPR049457">
    <property type="entry name" value="Emfourin"/>
</dbReference>
<evidence type="ECO:0000256" key="2">
    <source>
        <dbReference type="SAM" id="SignalP"/>
    </source>
</evidence>
<evidence type="ECO:0008006" key="5">
    <source>
        <dbReference type="Google" id="ProtNLM"/>
    </source>
</evidence>
<evidence type="ECO:0000313" key="4">
    <source>
        <dbReference type="Proteomes" id="UP000245683"/>
    </source>
</evidence>
<name>A0A317K095_9ACTN</name>
<evidence type="ECO:0000256" key="1">
    <source>
        <dbReference type="SAM" id="MobiDB-lite"/>
    </source>
</evidence>
<dbReference type="AlphaFoldDB" id="A0A317K095"/>
<dbReference type="OrthoDB" id="3406060at2"/>
<feature type="region of interest" description="Disordered" evidence="1">
    <location>
        <begin position="24"/>
        <end position="64"/>
    </location>
</feature>
<reference evidence="4" key="1">
    <citation type="submission" date="2018-05" db="EMBL/GenBank/DDBJ databases">
        <title>Micromonospora globispora sp. nov. and Micromonospora rugosa sp. nov., isolated from marine sediment.</title>
        <authorList>
            <person name="Carro L."/>
            <person name="Aysel V."/>
            <person name="Cetin D."/>
            <person name="Igual J.M."/>
            <person name="Klenk H.-P."/>
            <person name="Trujillo M.E."/>
            <person name="Sahin N."/>
        </authorList>
    </citation>
    <scope>NUCLEOTIDE SEQUENCE [LARGE SCALE GENOMIC DNA]</scope>
    <source>
        <strain evidence="4">S2904</strain>
    </source>
</reference>
<dbReference type="RefSeq" id="WP_109945993.1">
    <property type="nucleotide sequence ID" value="NZ_QGGF01000588.1"/>
</dbReference>
<evidence type="ECO:0000313" key="3">
    <source>
        <dbReference type="EMBL" id="PWU46108.1"/>
    </source>
</evidence>
<keyword evidence="4" id="KW-1185">Reference proteome</keyword>
<dbReference type="Pfam" id="PF20242">
    <property type="entry name" value="Emfourin"/>
    <property type="match status" value="1"/>
</dbReference>
<accession>A0A317K095</accession>
<keyword evidence="2" id="KW-0732">Signal</keyword>
<dbReference type="PROSITE" id="PS51257">
    <property type="entry name" value="PROKAR_LIPOPROTEIN"/>
    <property type="match status" value="1"/>
</dbReference>
<comment type="caution">
    <text evidence="3">The sequence shown here is derived from an EMBL/GenBank/DDBJ whole genome shotgun (WGS) entry which is preliminary data.</text>
</comment>